<name>A0A2V2L784_9RHOB</name>
<accession>A0A2V2L784</accession>
<dbReference type="Pfam" id="PF13343">
    <property type="entry name" value="SBP_bac_6"/>
    <property type="match status" value="1"/>
</dbReference>
<proteinExistence type="predicted"/>
<dbReference type="Proteomes" id="UP000245680">
    <property type="component" value="Unassembled WGS sequence"/>
</dbReference>
<evidence type="ECO:0000313" key="4">
    <source>
        <dbReference type="Proteomes" id="UP000245680"/>
    </source>
</evidence>
<dbReference type="OrthoDB" id="8673316at2"/>
<evidence type="ECO:0000256" key="2">
    <source>
        <dbReference type="SAM" id="SignalP"/>
    </source>
</evidence>
<dbReference type="AlphaFoldDB" id="A0A2V2L784"/>
<dbReference type="Gene3D" id="3.40.190.10">
    <property type="entry name" value="Periplasmic binding protein-like II"/>
    <property type="match status" value="2"/>
</dbReference>
<comment type="caution">
    <text evidence="3">The sequence shown here is derived from an EMBL/GenBank/DDBJ whole genome shotgun (WGS) entry which is preliminary data.</text>
</comment>
<keyword evidence="4" id="KW-1185">Reference proteome</keyword>
<reference evidence="3 4" key="1">
    <citation type="submission" date="2018-05" db="EMBL/GenBank/DDBJ databases">
        <title>Rhodobacteraceae gen. nov., sp. nov. isolated from sea water.</title>
        <authorList>
            <person name="Ren Y."/>
        </authorList>
    </citation>
    <scope>NUCLEOTIDE SEQUENCE [LARGE SCALE GENOMIC DNA]</scope>
    <source>
        <strain evidence="3 4">TG-679</strain>
    </source>
</reference>
<evidence type="ECO:0000313" key="3">
    <source>
        <dbReference type="EMBL" id="PWR01210.1"/>
    </source>
</evidence>
<gene>
    <name evidence="3" type="ORF">DKT77_18340</name>
</gene>
<dbReference type="SUPFAM" id="SSF53850">
    <property type="entry name" value="Periplasmic binding protein-like II"/>
    <property type="match status" value="1"/>
</dbReference>
<organism evidence="3 4">
    <name type="scientific">Meridianimarinicoccus roseus</name>
    <dbReference type="NCBI Taxonomy" id="2072018"/>
    <lineage>
        <taxon>Bacteria</taxon>
        <taxon>Pseudomonadati</taxon>
        <taxon>Pseudomonadota</taxon>
        <taxon>Alphaproteobacteria</taxon>
        <taxon>Rhodobacterales</taxon>
        <taxon>Paracoccaceae</taxon>
        <taxon>Meridianimarinicoccus</taxon>
    </lineage>
</organism>
<protein>
    <submittedName>
        <fullName evidence="3">Iron-binding protein</fullName>
    </submittedName>
</protein>
<dbReference type="PANTHER" id="PTHR30006:SF25">
    <property type="entry name" value="PHOSPHOGLYCERATE TRANSPORT REGULATORY PROTEIN PGTC"/>
    <property type="match status" value="1"/>
</dbReference>
<dbReference type="GO" id="GO:0030288">
    <property type="term" value="C:outer membrane-bounded periplasmic space"/>
    <property type="evidence" value="ECO:0007669"/>
    <property type="project" value="TreeGrafter"/>
</dbReference>
<keyword evidence="1 2" id="KW-0732">Signal</keyword>
<feature type="signal peptide" evidence="2">
    <location>
        <begin position="1"/>
        <end position="27"/>
    </location>
</feature>
<dbReference type="PANTHER" id="PTHR30006">
    <property type="entry name" value="THIAMINE-BINDING PERIPLASMIC PROTEIN-RELATED"/>
    <property type="match status" value="1"/>
</dbReference>
<evidence type="ECO:0000256" key="1">
    <source>
        <dbReference type="ARBA" id="ARBA00022729"/>
    </source>
</evidence>
<sequence length="353" mass="38486">MVRRQCLGATLPLLLLALAAVVGVPSAAQEATARFGSGATAILLRSTTDIAIIRPVMERFVARNPELSVRYEQWGSNALFAASRAACAGEGDQADAVFSSAVHQMVWLVNAACGHRYQSARTAALPATRRWRDELWGITEEPAVIVYNTDRISGAEVPRNRFTLLDLMRSNPPHLRGRIATYDIEASGLGYLFAHSDSLEATTFGAVLEGFARMEAVATCCSAEIIRGVAEGRYLIAYNVLGSYVASATFANVGVILPEDYTLILSRAFMIPRDAAHKPEAARLLDFLLSDEAQHILRDIGLVLTRDPSETGLLPSARRFIALSPALLVALDRNKRDQLFTLWGQAFTIDNRP</sequence>
<feature type="chain" id="PRO_5015900888" evidence="2">
    <location>
        <begin position="28"/>
        <end position="353"/>
    </location>
</feature>
<dbReference type="EMBL" id="QGKU01000060">
    <property type="protein sequence ID" value="PWR01210.1"/>
    <property type="molecule type" value="Genomic_DNA"/>
</dbReference>